<dbReference type="PANTHER" id="PTHR10803">
    <property type="entry name" value="ARSENICAL PUMP-DRIVING ATPASE ARSENITE-TRANSLOCATING ATPASE"/>
    <property type="match status" value="1"/>
</dbReference>
<accession>A0ABT2J2U1</accession>
<dbReference type="Pfam" id="PF02374">
    <property type="entry name" value="ArsA_ATPase"/>
    <property type="match status" value="1"/>
</dbReference>
<sequence>MLLELARGRRVLFVGGKGGVGKTSLASALALARARAGGRVLVVSTDPAHNLGHLWNITVGDEPTRLASLPGAGAEAYVDGLEVDPGRTVDRHLAAVRRTMRRLLPERLHGQADRHLALARAAPGTHESAVLERVAEAVALGDAAYDLVVFDTAPSGHTLRLMALPEQLTAWTETLLANRDRSERFRAAMRGITSTRDDPGRKSDAELRRVLLRRQDRFALLRDTVTDPTRSGFVLVLAAERLPVAETLDVHAQLTDLGVDVAALVVNRRSPADAGGLLAARRTQEDRQLEVVRDRIPGVPLLEIPLLPGEPVGVDGLGQLADLVDG</sequence>
<dbReference type="RefSeq" id="WP_260189530.1">
    <property type="nucleotide sequence ID" value="NZ_JAFFZE010000004.1"/>
</dbReference>
<keyword evidence="4" id="KW-1185">Reference proteome</keyword>
<evidence type="ECO:0000259" key="2">
    <source>
        <dbReference type="SMART" id="SM00382"/>
    </source>
</evidence>
<dbReference type="EMBL" id="JAFFZE010000004">
    <property type="protein sequence ID" value="MCT2582182.1"/>
    <property type="molecule type" value="Genomic_DNA"/>
</dbReference>
<organism evidence="3 4">
    <name type="scientific">Actinophytocola gossypii</name>
    <dbReference type="NCBI Taxonomy" id="2812003"/>
    <lineage>
        <taxon>Bacteria</taxon>
        <taxon>Bacillati</taxon>
        <taxon>Actinomycetota</taxon>
        <taxon>Actinomycetes</taxon>
        <taxon>Pseudonocardiales</taxon>
        <taxon>Pseudonocardiaceae</taxon>
    </lineage>
</organism>
<comment type="similarity">
    <text evidence="1">Belongs to the arsA ATPase family.</text>
</comment>
<dbReference type="InterPro" id="IPR027417">
    <property type="entry name" value="P-loop_NTPase"/>
</dbReference>
<proteinExistence type="inferred from homology"/>
<dbReference type="PANTHER" id="PTHR10803:SF3">
    <property type="entry name" value="ATPASE GET3"/>
    <property type="match status" value="1"/>
</dbReference>
<evidence type="ECO:0000313" key="4">
    <source>
        <dbReference type="Proteomes" id="UP001156441"/>
    </source>
</evidence>
<protein>
    <submittedName>
        <fullName evidence="3">ArsA family ATPase</fullName>
    </submittedName>
</protein>
<dbReference type="Proteomes" id="UP001156441">
    <property type="component" value="Unassembled WGS sequence"/>
</dbReference>
<evidence type="ECO:0000256" key="1">
    <source>
        <dbReference type="ARBA" id="ARBA00011040"/>
    </source>
</evidence>
<dbReference type="Gene3D" id="3.40.50.300">
    <property type="entry name" value="P-loop containing nucleotide triphosphate hydrolases"/>
    <property type="match status" value="1"/>
</dbReference>
<dbReference type="InterPro" id="IPR025723">
    <property type="entry name" value="ArsA/GET3_ATPase-like"/>
</dbReference>
<dbReference type="SMART" id="SM00382">
    <property type="entry name" value="AAA"/>
    <property type="match status" value="1"/>
</dbReference>
<dbReference type="NCBIfam" id="TIGR00345">
    <property type="entry name" value="GET3_arsA_TRC40"/>
    <property type="match status" value="1"/>
</dbReference>
<comment type="caution">
    <text evidence="3">The sequence shown here is derived from an EMBL/GenBank/DDBJ whole genome shotgun (WGS) entry which is preliminary data.</text>
</comment>
<dbReference type="CDD" id="cd02035">
    <property type="entry name" value="ArsA"/>
    <property type="match status" value="1"/>
</dbReference>
<evidence type="ECO:0000313" key="3">
    <source>
        <dbReference type="EMBL" id="MCT2582182.1"/>
    </source>
</evidence>
<gene>
    <name evidence="3" type="ORF">JT362_03460</name>
</gene>
<dbReference type="InterPro" id="IPR003593">
    <property type="entry name" value="AAA+_ATPase"/>
</dbReference>
<dbReference type="SUPFAM" id="SSF52540">
    <property type="entry name" value="P-loop containing nucleoside triphosphate hydrolases"/>
    <property type="match status" value="1"/>
</dbReference>
<dbReference type="InterPro" id="IPR016300">
    <property type="entry name" value="ATPase_ArsA/GET3"/>
</dbReference>
<name>A0ABT2J2U1_9PSEU</name>
<feature type="domain" description="AAA+ ATPase" evidence="2">
    <location>
        <begin position="7"/>
        <end position="293"/>
    </location>
</feature>
<reference evidence="3 4" key="1">
    <citation type="submission" date="2021-02" db="EMBL/GenBank/DDBJ databases">
        <title>Actinophytocola xerophila sp. nov., isolated from soil of cotton cropping field.</title>
        <authorList>
            <person name="Huang R."/>
            <person name="Chen X."/>
            <person name="Ge X."/>
            <person name="Liu W."/>
        </authorList>
    </citation>
    <scope>NUCLEOTIDE SEQUENCE [LARGE SCALE GENOMIC DNA]</scope>
    <source>
        <strain evidence="3 4">S1-96</strain>
    </source>
</reference>